<dbReference type="InterPro" id="IPR003599">
    <property type="entry name" value="Ig_sub"/>
</dbReference>
<comment type="caution">
    <text evidence="2">The sequence shown here is derived from an EMBL/GenBank/DDBJ whole genome shotgun (WGS) entry which is preliminary data.</text>
</comment>
<dbReference type="SUPFAM" id="SSF50985">
    <property type="entry name" value="RCC1/BLIP-II"/>
    <property type="match status" value="4"/>
</dbReference>
<dbReference type="InterPro" id="IPR013783">
    <property type="entry name" value="Ig-like_fold"/>
</dbReference>
<dbReference type="SMART" id="SM00408">
    <property type="entry name" value="IGc2"/>
    <property type="match status" value="5"/>
</dbReference>
<dbReference type="GO" id="GO:0005085">
    <property type="term" value="F:guanyl-nucleotide exchange factor activity"/>
    <property type="evidence" value="ECO:0007669"/>
    <property type="project" value="TreeGrafter"/>
</dbReference>
<dbReference type="InterPro" id="IPR000408">
    <property type="entry name" value="Reg_chr_condens"/>
</dbReference>
<dbReference type="SUPFAM" id="SSF48726">
    <property type="entry name" value="Immunoglobulin"/>
    <property type="match status" value="7"/>
</dbReference>
<dbReference type="InterPro" id="IPR009091">
    <property type="entry name" value="RCC1/BLIP-II"/>
</dbReference>
<sequence length="2162" mass="218619">MESASLELGCLWIRVEDLSSSTVVRRTPVIIEPAMKSATREGVCHHHAIERALRAAGRGLRVVTAGLGLLLAGAAMAAPVISATSDTRQVLAPGQALALSVTATGSGTLSYQWYHDNRTIAGATSASVAVAQAGYSDGGAYTVTVTDSTGTTMSAPMFVIVAPTKTQVLSLDSANPLPDGVAAVMTNAVAGVVASAQGAVLALQRDGTVQSTGIGNNASLSIPAGLSGVVALAADGDNSLALKQDGTVVAVGPFFSVPSGLTDVVAIAAAYNGDYALKSDGTVVSFGAFGFFPAPADLAHVVAISASGSYGMALKSDGSVETWGTVPWSGALPAALSSGVTAIYAAQDHALALKSDGTVVAMGSANAGGAQVPADLGAVSAVYAGDGYPWGYSVALKPDGSVIAWGQLSQAVVPSSATNVYAVVAGRNCVMGIRDASGDTVPQVSAQPVDITAHTGQTVTLSVTAQGSGLAYQWRYNGQPFAGATRATLELTASAAVSGNWDVVVSNTAGSVTSSAAKLSIVDLASRAAGMPAAQYLHPGDSFSFAVSPMGSTALTYQWSKDGQPLSGETGASLSRSSVAYGDAGTYAVTVSDGTSQQTIVFYVLVSPKLSQAYNFGPVITCYGKDSIPLYASAPTGLTDAVTLQPGAAIKPNGTLVTWNPYDPLPTPTPVAGVANIVGLTPNFVLKSDGTVAQWSTYAGIFGDSPMPAGLSSVEAIADGGDFALALRSDGTVVAWGDNSYGETSVPSGLSDVVAVAAGSGFALALKADGTVVAWGSSSAGATAVPAGLSNVIAIAAGGSQAVALKSDHTLVAWGTGPALPAGLTNVRSVAVGSGFGEALKQDGTRISWGNDPSGSPHLDSMARFSQVSCFGSEFAILRDATGETIPAFTSQPVSVVSVAGAVTTFSCAVDAGGADVSYQWYKDGALIWGANGTTLTLYGVSPSDVGTYHVVATDWLGNTTSQDAKLTLQNIVAAANPQAQSTVLSPGDTLSLAGKLLAGGSYSYQWYKDNRPIAGAASLTYSKSSVSASDSGVYVLEVAGASATQRLPFYVTVTSPRQQILSWGDSHFNQASVPTDLGTVVDIAATGQHAAVVKTDGSVAEWGDPSQFWAPPPSWVANVVRVALNDFGATVVLKSDGTVTGWPNVMTGGPAELDFLGGVVAIAATDRETIALRDDGTVVTVPFNSGSGYRPLATPAPGNPTNVVAIAAGSGFGLALKADGTVVEWADFGYNSQLPPAGLANVVAVAAGGDFALALRQDGTVVGWGDDSHGQTDIPSGLDNVVAIAAGDTHAMAIKADGTVVAWGDDSQGAADVPSYLTHPLQIAAGAEFSLAVRDASSDPLPVITTQPAGQTAPEFGSVTLKVDVSGSFLRYQWRKDGVAIPGATQAALDMTPVLTGDAGSYDVVISGPGGDVVSSKVQVAVNPVPVVTIVGGALRSLQVGQSFQLGVTATGTGAIHYQWYKDNRLLAGETASTLTRVMTTVSDSGIYRVEATDSVGTRMALMAVRVNPAHTRTYQWDDSGSRRVQGLGDVAQLAINAQRYIAVRIDGTVVDQKLGDVGGVTVDSLSGIFEAAAEDYRSVAVKDDGSVVGVYGPAAGTPLIPGAGGACVQLVAGKSHMLALTSDGTVQALADQYGGNTDGQSDVPARLVNVVAVSAGDERSYALKSDGTVVAWGGDGGQKATAPVSVTPIVAIASGTEWNDALTADGKVIEWKGVDGASAQVVAGVSNAVAICAGFYRSMARLSDGSLVAWGHSSSNSSVAPVAVDKSVEFAAGDSLFYVVRDSSADPLPTIVTQPTAQSTLEGQAATLTVAIAPGVDADFQWYKDGVAIPGATAATYTLPVATIQDSGNYSVVVSGGSGSVTSAPVALTVINQNHILALSTRCYVGTGDAIGVQGLILKQAAVVLMRAAGPSLANYNVSGVLQKPVLTLYDVNGKALVSDQGWQNAPTYLNGTAEQANGDFGVDYDRAQVATAVQAFPFTSPDDSAIAIRLPAGVYTMQVSGAGGTTGNALVEAYLYSPPGDTATGDRFSAVSTRCHVGTGDSIAIVGLSVNKSATMLLRAVGPSLANYQVGEVLAKPTMTVYDGAGNVVATNTGWNTDAAQVAMITQAEQQVGEFPLTSPDDSAMLVGLKAGLYTIQVKGADGGSGNALVEAYYLHDGN</sequence>
<dbReference type="PANTHER" id="PTHR45982:SF1">
    <property type="entry name" value="REGULATOR OF CHROMOSOME CONDENSATION"/>
    <property type="match status" value="1"/>
</dbReference>
<dbReference type="PROSITE" id="PS50012">
    <property type="entry name" value="RCC1_3"/>
    <property type="match status" value="3"/>
</dbReference>
<dbReference type="InterPro" id="IPR036179">
    <property type="entry name" value="Ig-like_dom_sf"/>
</dbReference>
<dbReference type="Pfam" id="PF13927">
    <property type="entry name" value="Ig_3"/>
    <property type="match status" value="1"/>
</dbReference>
<feature type="domain" description="Ig-like" evidence="1">
    <location>
        <begin position="442"/>
        <end position="520"/>
    </location>
</feature>
<dbReference type="GO" id="GO:0005737">
    <property type="term" value="C:cytoplasm"/>
    <property type="evidence" value="ECO:0007669"/>
    <property type="project" value="TreeGrafter"/>
</dbReference>
<evidence type="ECO:0000259" key="1">
    <source>
        <dbReference type="PROSITE" id="PS50835"/>
    </source>
</evidence>
<dbReference type="CDD" id="cd00096">
    <property type="entry name" value="Ig"/>
    <property type="match status" value="1"/>
</dbReference>
<feature type="domain" description="Ig-like" evidence="1">
    <location>
        <begin position="1791"/>
        <end position="1871"/>
    </location>
</feature>
<name>A0A1J5SCQ5_9ZZZZ</name>
<feature type="domain" description="Ig-like" evidence="1">
    <location>
        <begin position="1427"/>
        <end position="1509"/>
    </location>
</feature>
<organism evidence="2">
    <name type="scientific">mine drainage metagenome</name>
    <dbReference type="NCBI Taxonomy" id="410659"/>
    <lineage>
        <taxon>unclassified sequences</taxon>
        <taxon>metagenomes</taxon>
        <taxon>ecological metagenomes</taxon>
    </lineage>
</organism>
<reference evidence="2" key="1">
    <citation type="submission" date="2016-10" db="EMBL/GenBank/DDBJ databases">
        <title>Sequence of Gallionella enrichment culture.</title>
        <authorList>
            <person name="Poehlein A."/>
            <person name="Muehling M."/>
            <person name="Daniel R."/>
        </authorList>
    </citation>
    <scope>NUCLEOTIDE SEQUENCE</scope>
</reference>
<dbReference type="InterPro" id="IPR051553">
    <property type="entry name" value="Ran_GTPase-activating"/>
</dbReference>
<dbReference type="Gene3D" id="2.60.40.10">
    <property type="entry name" value="Immunoglobulins"/>
    <property type="match status" value="8"/>
</dbReference>
<gene>
    <name evidence="2" type="ORF">GALL_114790</name>
</gene>
<accession>A0A1J5SCQ5</accession>
<dbReference type="EMBL" id="MLJW01000044">
    <property type="protein sequence ID" value="OIR06289.1"/>
    <property type="molecule type" value="Genomic_DNA"/>
</dbReference>
<dbReference type="InterPro" id="IPR003598">
    <property type="entry name" value="Ig_sub2"/>
</dbReference>
<feature type="domain" description="Ig-like" evidence="1">
    <location>
        <begin position="887"/>
        <end position="968"/>
    </location>
</feature>
<dbReference type="PROSITE" id="PS50835">
    <property type="entry name" value="IG_LIKE"/>
    <property type="match status" value="5"/>
</dbReference>
<proteinExistence type="predicted"/>
<dbReference type="Gene3D" id="2.130.10.30">
    <property type="entry name" value="Regulator of chromosome condensation 1/beta-lactamase-inhibitor protein II"/>
    <property type="match status" value="5"/>
</dbReference>
<evidence type="ECO:0000313" key="2">
    <source>
        <dbReference type="EMBL" id="OIR06289.1"/>
    </source>
</evidence>
<feature type="domain" description="Ig-like" evidence="1">
    <location>
        <begin position="79"/>
        <end position="154"/>
    </location>
</feature>
<dbReference type="Pfam" id="PF13540">
    <property type="entry name" value="RCC1_2"/>
    <property type="match status" value="5"/>
</dbReference>
<dbReference type="PANTHER" id="PTHR45982">
    <property type="entry name" value="REGULATOR OF CHROMOSOME CONDENSATION"/>
    <property type="match status" value="1"/>
</dbReference>
<dbReference type="InterPro" id="IPR007110">
    <property type="entry name" value="Ig-like_dom"/>
</dbReference>
<dbReference type="SMART" id="SM00409">
    <property type="entry name" value="IG"/>
    <property type="match status" value="8"/>
</dbReference>
<protein>
    <submittedName>
        <fullName evidence="2">Immunoglobulin I-set domain protein</fullName>
    </submittedName>
</protein>